<feature type="binding site" evidence="11">
    <location>
        <position position="133"/>
    </location>
    <ligand>
        <name>Zn(2+)</name>
        <dbReference type="ChEBI" id="CHEBI:29105"/>
        <label>1</label>
    </ligand>
</feature>
<reference evidence="15" key="1">
    <citation type="submission" date="2020-07" db="EMBL/GenBank/DDBJ databases">
        <title>Huge and variable diversity of episymbiotic CPR bacteria and DPANN archaea in groundwater ecosystems.</title>
        <authorList>
            <person name="He C.Y."/>
            <person name="Keren R."/>
            <person name="Whittaker M."/>
            <person name="Farag I.F."/>
            <person name="Doudna J."/>
            <person name="Cate J.H.D."/>
            <person name="Banfield J.F."/>
        </authorList>
    </citation>
    <scope>NUCLEOTIDE SEQUENCE</scope>
    <source>
        <strain evidence="15">NC_groundwater_1370_Ag_S-0.2um_69_93</strain>
    </source>
</reference>
<dbReference type="EMBL" id="JACQRX010000144">
    <property type="protein sequence ID" value="MBI4251444.1"/>
    <property type="molecule type" value="Genomic_DNA"/>
</dbReference>
<evidence type="ECO:0000313" key="16">
    <source>
        <dbReference type="Proteomes" id="UP000752292"/>
    </source>
</evidence>
<dbReference type="SUPFAM" id="SSF57938">
    <property type="entry name" value="DnaJ/Hsp40 cysteine-rich domain"/>
    <property type="match status" value="1"/>
</dbReference>
<dbReference type="PANTHER" id="PTHR43096">
    <property type="entry name" value="DNAJ HOMOLOG 1, MITOCHONDRIAL-RELATED"/>
    <property type="match status" value="1"/>
</dbReference>
<feature type="binding site" evidence="11">
    <location>
        <position position="136"/>
    </location>
    <ligand>
        <name>Zn(2+)</name>
        <dbReference type="ChEBI" id="CHEBI:29105"/>
        <label>1</label>
    </ligand>
</feature>
<feature type="domain" description="CR-type" evidence="14">
    <location>
        <begin position="120"/>
        <end position="198"/>
    </location>
</feature>
<keyword evidence="6 11" id="KW-0677">Repeat</keyword>
<dbReference type="Gene3D" id="2.10.230.10">
    <property type="entry name" value="Heat shock protein DnaJ, cysteine-rich domain"/>
    <property type="match status" value="1"/>
</dbReference>
<dbReference type="Gene3D" id="2.60.260.20">
    <property type="entry name" value="Urease metallochaperone UreE, N-terminal domain"/>
    <property type="match status" value="2"/>
</dbReference>
<dbReference type="Pfam" id="PF00684">
    <property type="entry name" value="DnaJ_CXXCXGXG"/>
    <property type="match status" value="1"/>
</dbReference>
<sequence>MKIADPYAVLGVRRDASPAELRAAYHRLALAHHPDRNPGDPRAEERFKEIVLAYEVLRDPPRRAAPDAGKRPGPSGFDEQWEEIFAQIFRRARPAAGRPEDGPRDLQARLEVTLEEAAGGVAKEIASSRWVRCGTCRGKGEDPAAQPAECPLCRGSGELRYKRGLAGFSIPCSACEGRGRAVRERCPACGGEGRQRREERLRVQVPACAGDGAHLKLRGKGDEGAARGEAGDLIVTVSVRPHPLFKREGLDLLFDLPVSFPQAALGDEVLVPTLDGEVKVRIPAGTQSGRVFRLRGKGLCPPGAIRPGDQRVRVVVETPTRLNERQKKLLEEFQRLSSPSTNPRMRKFWEKVKGFLG</sequence>
<dbReference type="GO" id="GO:0006260">
    <property type="term" value="P:DNA replication"/>
    <property type="evidence" value="ECO:0007669"/>
    <property type="project" value="UniProtKB-KW"/>
</dbReference>
<dbReference type="Gene3D" id="1.10.287.110">
    <property type="entry name" value="DnaJ domain"/>
    <property type="match status" value="1"/>
</dbReference>
<gene>
    <name evidence="11 15" type="primary">dnaJ</name>
    <name evidence="15" type="ORF">HY618_03210</name>
</gene>
<comment type="caution">
    <text evidence="15">The sequence shown here is derived from an EMBL/GenBank/DDBJ whole genome shotgun (WGS) entry which is preliminary data.</text>
</comment>
<dbReference type="Pfam" id="PF01556">
    <property type="entry name" value="DnaJ_C"/>
    <property type="match status" value="1"/>
</dbReference>
<dbReference type="FunFam" id="2.60.260.20:FF:000004">
    <property type="entry name" value="Molecular chaperone DnaJ"/>
    <property type="match status" value="1"/>
</dbReference>
<feature type="repeat" description="CXXCXGXG motif" evidence="11">
    <location>
        <begin position="186"/>
        <end position="193"/>
    </location>
</feature>
<dbReference type="CDD" id="cd06257">
    <property type="entry name" value="DnaJ"/>
    <property type="match status" value="1"/>
</dbReference>
<dbReference type="InterPro" id="IPR036869">
    <property type="entry name" value="J_dom_sf"/>
</dbReference>
<dbReference type="InterPro" id="IPR008971">
    <property type="entry name" value="HSP40/DnaJ_pept-bd"/>
</dbReference>
<dbReference type="GO" id="GO:0008270">
    <property type="term" value="F:zinc ion binding"/>
    <property type="evidence" value="ECO:0007669"/>
    <property type="project" value="UniProtKB-UniRule"/>
</dbReference>
<evidence type="ECO:0000256" key="5">
    <source>
        <dbReference type="ARBA" id="ARBA00022723"/>
    </source>
</evidence>
<proteinExistence type="inferred from homology"/>
<accession>A0A932ZS69</accession>
<dbReference type="GO" id="GO:0042026">
    <property type="term" value="P:protein refolding"/>
    <property type="evidence" value="ECO:0007669"/>
    <property type="project" value="TreeGrafter"/>
</dbReference>
<evidence type="ECO:0000259" key="13">
    <source>
        <dbReference type="PROSITE" id="PS50076"/>
    </source>
</evidence>
<feature type="binding site" evidence="11">
    <location>
        <position position="189"/>
    </location>
    <ligand>
        <name>Zn(2+)</name>
        <dbReference type="ChEBI" id="CHEBI:29105"/>
        <label>1</label>
    </ligand>
</feature>
<evidence type="ECO:0000256" key="9">
    <source>
        <dbReference type="ARBA" id="ARBA00023016"/>
    </source>
</evidence>
<dbReference type="InterPro" id="IPR001623">
    <property type="entry name" value="DnaJ_domain"/>
</dbReference>
<evidence type="ECO:0000256" key="12">
    <source>
        <dbReference type="PROSITE-ProRule" id="PRU00546"/>
    </source>
</evidence>
<dbReference type="GO" id="GO:0031072">
    <property type="term" value="F:heat shock protein binding"/>
    <property type="evidence" value="ECO:0007669"/>
    <property type="project" value="InterPro"/>
</dbReference>
<protein>
    <recommendedName>
        <fullName evidence="11">Chaperone protein DnaJ</fullName>
    </recommendedName>
</protein>
<dbReference type="PANTHER" id="PTHR43096:SF48">
    <property type="entry name" value="CHAPERONE PROTEIN DNAJ"/>
    <property type="match status" value="1"/>
</dbReference>
<evidence type="ECO:0000313" key="15">
    <source>
        <dbReference type="EMBL" id="MBI4251444.1"/>
    </source>
</evidence>
<dbReference type="CDD" id="cd10719">
    <property type="entry name" value="DnaJ_zf"/>
    <property type="match status" value="1"/>
</dbReference>
<comment type="similarity">
    <text evidence="11">Belongs to the DnaJ family.</text>
</comment>
<dbReference type="HAMAP" id="MF_01152">
    <property type="entry name" value="DnaJ"/>
    <property type="match status" value="1"/>
</dbReference>
<dbReference type="SUPFAM" id="SSF46565">
    <property type="entry name" value="Chaperone J-domain"/>
    <property type="match status" value="1"/>
</dbReference>
<keyword evidence="4 11" id="KW-0235">DNA replication</keyword>
<comment type="domain">
    <text evidence="11">The J domain is necessary and sufficient to stimulate DnaK ATPase activity. Zinc center 1 plays an important role in the autonomous, DnaK-independent chaperone activity of DnaJ. Zinc center 2 is essential for interaction with DnaK and for DnaJ activity.</text>
</comment>
<dbReference type="InterPro" id="IPR002939">
    <property type="entry name" value="DnaJ_C"/>
</dbReference>
<keyword evidence="8 11" id="KW-0862">Zinc</keyword>
<dbReference type="PRINTS" id="PR00625">
    <property type="entry name" value="JDOMAIN"/>
</dbReference>
<organism evidence="15 16">
    <name type="scientific">Tectimicrobiota bacterium</name>
    <dbReference type="NCBI Taxonomy" id="2528274"/>
    <lineage>
        <taxon>Bacteria</taxon>
        <taxon>Pseudomonadati</taxon>
        <taxon>Nitrospinota/Tectimicrobiota group</taxon>
        <taxon>Candidatus Tectimicrobiota</taxon>
    </lineage>
</organism>
<feature type="binding site" evidence="11">
    <location>
        <position position="172"/>
    </location>
    <ligand>
        <name>Zn(2+)</name>
        <dbReference type="ChEBI" id="CHEBI:29105"/>
        <label>2</label>
    </ligand>
</feature>
<evidence type="ECO:0000256" key="8">
    <source>
        <dbReference type="ARBA" id="ARBA00022833"/>
    </source>
</evidence>
<dbReference type="InterPro" id="IPR036410">
    <property type="entry name" value="HSP_DnaJ_Cys-rich_dom_sf"/>
</dbReference>
<keyword evidence="5 11" id="KW-0479">Metal-binding</keyword>
<comment type="subcellular location">
    <subcellularLocation>
        <location evidence="1 11">Cytoplasm</location>
    </subcellularLocation>
</comment>
<keyword evidence="9 11" id="KW-0346">Stress response</keyword>
<feature type="repeat" description="CXXCXGXG motif" evidence="11">
    <location>
        <begin position="133"/>
        <end position="140"/>
    </location>
</feature>
<dbReference type="GO" id="GO:0051082">
    <property type="term" value="F:unfolded protein binding"/>
    <property type="evidence" value="ECO:0007669"/>
    <property type="project" value="UniProtKB-UniRule"/>
</dbReference>
<keyword evidence="3 11" id="KW-0963">Cytoplasm</keyword>
<dbReference type="AlphaFoldDB" id="A0A932ZS69"/>
<dbReference type="PROSITE" id="PS50076">
    <property type="entry name" value="DNAJ_2"/>
    <property type="match status" value="1"/>
</dbReference>
<comment type="subunit">
    <text evidence="2 11">Homodimer.</text>
</comment>
<feature type="repeat" description="CXXCXGXG motif" evidence="11">
    <location>
        <begin position="172"/>
        <end position="179"/>
    </location>
</feature>
<evidence type="ECO:0000256" key="7">
    <source>
        <dbReference type="ARBA" id="ARBA00022771"/>
    </source>
</evidence>
<dbReference type="InterPro" id="IPR012724">
    <property type="entry name" value="DnaJ"/>
</dbReference>
<feature type="zinc finger region" description="CR-type" evidence="12">
    <location>
        <begin position="120"/>
        <end position="198"/>
    </location>
</feature>
<dbReference type="GO" id="GO:0005737">
    <property type="term" value="C:cytoplasm"/>
    <property type="evidence" value="ECO:0007669"/>
    <property type="project" value="UniProtKB-SubCell"/>
</dbReference>
<keyword evidence="10 11" id="KW-0143">Chaperone</keyword>
<dbReference type="SUPFAM" id="SSF49493">
    <property type="entry name" value="HSP40/DnaJ peptide-binding domain"/>
    <property type="match status" value="2"/>
</dbReference>
<comment type="function">
    <text evidence="11">Participates actively in the response to hyperosmotic and heat shock by preventing the aggregation of stress-denatured proteins and by disaggregating proteins, also in an autonomous, DnaK-independent fashion. Unfolded proteins bind initially to DnaJ; upon interaction with the DnaJ-bound protein, DnaK hydrolyzes its bound ATP, resulting in the formation of a stable complex. GrpE releases ADP from DnaK; ATP binding to DnaK triggers the release of the substrate protein, thus completing the reaction cycle. Several rounds of ATP-dependent interactions between DnaJ, DnaK and GrpE are required for fully efficient folding. Also involved, together with DnaK and GrpE, in the DNA replication of plasmids through activation of initiation proteins.</text>
</comment>
<feature type="binding site" evidence="11">
    <location>
        <position position="150"/>
    </location>
    <ligand>
        <name>Zn(2+)</name>
        <dbReference type="ChEBI" id="CHEBI:29105"/>
        <label>2</label>
    </ligand>
</feature>
<dbReference type="InterPro" id="IPR001305">
    <property type="entry name" value="HSP_DnaJ_Cys-rich_dom"/>
</dbReference>
<evidence type="ECO:0000256" key="3">
    <source>
        <dbReference type="ARBA" id="ARBA00022490"/>
    </source>
</evidence>
<feature type="binding site" evidence="11">
    <location>
        <position position="153"/>
    </location>
    <ligand>
        <name>Zn(2+)</name>
        <dbReference type="ChEBI" id="CHEBI:29105"/>
        <label>2</label>
    </ligand>
</feature>
<evidence type="ECO:0000256" key="2">
    <source>
        <dbReference type="ARBA" id="ARBA00011738"/>
    </source>
</evidence>
<keyword evidence="7 11" id="KW-0863">Zinc-finger</keyword>
<evidence type="ECO:0000259" key="14">
    <source>
        <dbReference type="PROSITE" id="PS51188"/>
    </source>
</evidence>
<feature type="domain" description="J" evidence="13">
    <location>
        <begin position="5"/>
        <end position="70"/>
    </location>
</feature>
<evidence type="ECO:0000256" key="4">
    <source>
        <dbReference type="ARBA" id="ARBA00022705"/>
    </source>
</evidence>
<dbReference type="PROSITE" id="PS51188">
    <property type="entry name" value="ZF_CR"/>
    <property type="match status" value="1"/>
</dbReference>
<dbReference type="Proteomes" id="UP000752292">
    <property type="component" value="Unassembled WGS sequence"/>
</dbReference>
<evidence type="ECO:0000256" key="11">
    <source>
        <dbReference type="HAMAP-Rule" id="MF_01152"/>
    </source>
</evidence>
<comment type="cofactor">
    <cofactor evidence="11">
        <name>Zn(2+)</name>
        <dbReference type="ChEBI" id="CHEBI:29105"/>
    </cofactor>
    <text evidence="11">Binds 2 Zn(2+) ions per monomer.</text>
</comment>
<feature type="repeat" description="CXXCXGXG motif" evidence="11">
    <location>
        <begin position="150"/>
        <end position="157"/>
    </location>
</feature>
<evidence type="ECO:0000256" key="10">
    <source>
        <dbReference type="ARBA" id="ARBA00023186"/>
    </source>
</evidence>
<dbReference type="Pfam" id="PF00226">
    <property type="entry name" value="DnaJ"/>
    <property type="match status" value="1"/>
</dbReference>
<feature type="binding site" evidence="11">
    <location>
        <position position="186"/>
    </location>
    <ligand>
        <name>Zn(2+)</name>
        <dbReference type="ChEBI" id="CHEBI:29105"/>
        <label>1</label>
    </ligand>
</feature>
<dbReference type="NCBIfam" id="NF008035">
    <property type="entry name" value="PRK10767.1"/>
    <property type="match status" value="1"/>
</dbReference>
<evidence type="ECO:0000256" key="1">
    <source>
        <dbReference type="ARBA" id="ARBA00004496"/>
    </source>
</evidence>
<evidence type="ECO:0000256" key="6">
    <source>
        <dbReference type="ARBA" id="ARBA00022737"/>
    </source>
</evidence>
<feature type="binding site" evidence="11">
    <location>
        <position position="175"/>
    </location>
    <ligand>
        <name>Zn(2+)</name>
        <dbReference type="ChEBI" id="CHEBI:29105"/>
        <label>2</label>
    </ligand>
</feature>
<dbReference type="GO" id="GO:0005524">
    <property type="term" value="F:ATP binding"/>
    <property type="evidence" value="ECO:0007669"/>
    <property type="project" value="InterPro"/>
</dbReference>
<name>A0A932ZS69_UNCTE</name>
<dbReference type="GO" id="GO:0009408">
    <property type="term" value="P:response to heat"/>
    <property type="evidence" value="ECO:0007669"/>
    <property type="project" value="InterPro"/>
</dbReference>
<dbReference type="CDD" id="cd10747">
    <property type="entry name" value="DnaJ_C"/>
    <property type="match status" value="1"/>
</dbReference>
<dbReference type="SMART" id="SM00271">
    <property type="entry name" value="DnaJ"/>
    <property type="match status" value="1"/>
</dbReference>